<dbReference type="InterPro" id="IPR011990">
    <property type="entry name" value="TPR-like_helical_dom_sf"/>
</dbReference>
<name>A8ZXS3_DESOH</name>
<dbReference type="STRING" id="96561.Dole_2747"/>
<dbReference type="SMART" id="SM00028">
    <property type="entry name" value="TPR"/>
    <property type="match status" value="5"/>
</dbReference>
<dbReference type="SUPFAM" id="SSF48452">
    <property type="entry name" value="TPR-like"/>
    <property type="match status" value="1"/>
</dbReference>
<evidence type="ECO:0000256" key="2">
    <source>
        <dbReference type="ARBA" id="ARBA00022803"/>
    </source>
</evidence>
<evidence type="ECO:0000313" key="6">
    <source>
        <dbReference type="Proteomes" id="UP000008561"/>
    </source>
</evidence>
<dbReference type="Pfam" id="PF13181">
    <property type="entry name" value="TPR_8"/>
    <property type="match status" value="1"/>
</dbReference>
<dbReference type="HOGENOM" id="CLU_003728_9_1_7"/>
<dbReference type="OrthoDB" id="9815059at2"/>
<reference evidence="5 6" key="1">
    <citation type="submission" date="2007-10" db="EMBL/GenBank/DDBJ databases">
        <title>Complete sequence of Desulfococcus oleovorans Hxd3.</title>
        <authorList>
            <consortium name="US DOE Joint Genome Institute"/>
            <person name="Copeland A."/>
            <person name="Lucas S."/>
            <person name="Lapidus A."/>
            <person name="Barry K."/>
            <person name="Glavina del Rio T."/>
            <person name="Dalin E."/>
            <person name="Tice H."/>
            <person name="Pitluck S."/>
            <person name="Kiss H."/>
            <person name="Brettin T."/>
            <person name="Bruce D."/>
            <person name="Detter J.C."/>
            <person name="Han C."/>
            <person name="Schmutz J."/>
            <person name="Larimer F."/>
            <person name="Land M."/>
            <person name="Hauser L."/>
            <person name="Kyrpides N."/>
            <person name="Kim E."/>
            <person name="Wawrik B."/>
            <person name="Richardson P."/>
        </authorList>
    </citation>
    <scope>NUCLEOTIDE SEQUENCE [LARGE SCALE GENOMIC DNA]</scope>
    <source>
        <strain evidence="6">DSM 6200 / JCM 39069 / Hxd3</strain>
    </source>
</reference>
<evidence type="ECO:0000256" key="1">
    <source>
        <dbReference type="ARBA" id="ARBA00022737"/>
    </source>
</evidence>
<dbReference type="eggNOG" id="COG0457">
    <property type="taxonomic scope" value="Bacteria"/>
</dbReference>
<protein>
    <submittedName>
        <fullName evidence="5">Tetratricopeptide TPR_2 repeat protein</fullName>
    </submittedName>
</protein>
<dbReference type="PROSITE" id="PS51257">
    <property type="entry name" value="PROKAR_LIPOPROTEIN"/>
    <property type="match status" value="1"/>
</dbReference>
<keyword evidence="1" id="KW-0677">Repeat</keyword>
<dbReference type="RefSeq" id="WP_012176161.1">
    <property type="nucleotide sequence ID" value="NC_009943.1"/>
</dbReference>
<gene>
    <name evidence="5" type="ordered locus">Dole_2747</name>
</gene>
<feature type="signal peptide" evidence="4">
    <location>
        <begin position="1"/>
        <end position="21"/>
    </location>
</feature>
<dbReference type="AlphaFoldDB" id="A8ZXS3"/>
<keyword evidence="6" id="KW-1185">Reference proteome</keyword>
<evidence type="ECO:0000313" key="5">
    <source>
        <dbReference type="EMBL" id="ABW68550.1"/>
    </source>
</evidence>
<dbReference type="Proteomes" id="UP000008561">
    <property type="component" value="Chromosome"/>
</dbReference>
<feature type="repeat" description="TPR" evidence="3">
    <location>
        <begin position="62"/>
        <end position="95"/>
    </location>
</feature>
<feature type="repeat" description="TPR" evidence="3">
    <location>
        <begin position="200"/>
        <end position="233"/>
    </location>
</feature>
<dbReference type="Gene3D" id="1.25.40.10">
    <property type="entry name" value="Tetratricopeptide repeat domain"/>
    <property type="match status" value="2"/>
</dbReference>
<organism evidence="5 6">
    <name type="scientific">Desulfosudis oleivorans (strain DSM 6200 / JCM 39069 / Hxd3)</name>
    <name type="common">Desulfococcus oleovorans</name>
    <dbReference type="NCBI Taxonomy" id="96561"/>
    <lineage>
        <taxon>Bacteria</taxon>
        <taxon>Pseudomonadati</taxon>
        <taxon>Thermodesulfobacteriota</taxon>
        <taxon>Desulfobacteria</taxon>
        <taxon>Desulfobacterales</taxon>
        <taxon>Desulfosudaceae</taxon>
        <taxon>Desulfosudis</taxon>
    </lineage>
</organism>
<feature type="repeat" description="TPR" evidence="3">
    <location>
        <begin position="132"/>
        <end position="165"/>
    </location>
</feature>
<keyword evidence="4" id="KW-0732">Signal</keyword>
<dbReference type="PANTHER" id="PTHR44858:SF1">
    <property type="entry name" value="UDP-N-ACETYLGLUCOSAMINE--PEPTIDE N-ACETYLGLUCOSAMINYLTRANSFERASE SPINDLY-RELATED"/>
    <property type="match status" value="1"/>
</dbReference>
<dbReference type="EMBL" id="CP000859">
    <property type="protein sequence ID" value="ABW68550.1"/>
    <property type="molecule type" value="Genomic_DNA"/>
</dbReference>
<dbReference type="InterPro" id="IPR050498">
    <property type="entry name" value="Ycf3"/>
</dbReference>
<proteinExistence type="predicted"/>
<evidence type="ECO:0000256" key="3">
    <source>
        <dbReference type="PROSITE-ProRule" id="PRU00339"/>
    </source>
</evidence>
<dbReference type="KEGG" id="dol:Dole_2747"/>
<dbReference type="PANTHER" id="PTHR44858">
    <property type="entry name" value="TETRATRICOPEPTIDE REPEAT PROTEIN 6"/>
    <property type="match status" value="1"/>
</dbReference>
<evidence type="ECO:0000256" key="4">
    <source>
        <dbReference type="SAM" id="SignalP"/>
    </source>
</evidence>
<feature type="repeat" description="TPR" evidence="3">
    <location>
        <begin position="28"/>
        <end position="61"/>
    </location>
</feature>
<dbReference type="PROSITE" id="PS50293">
    <property type="entry name" value="TPR_REGION"/>
    <property type="match status" value="2"/>
</dbReference>
<sequence length="248" mass="28065">MKRLVCLLLLLIMVVSGCASAKTKKEQADKTRSLGEAFLVEEKYPLAFKEFEKAKALNPKDPLLYYDYGLLYHNRKEFDMAIESYKKAIALKPDFATAINNLGVLYMEKEEWDKAIITLTPISESFIYATPHFPNFLLGQAYYHKKEYAKAVEKFQKALELQPDYVFAGHWLGKTYMAMGQAPRAVKILENTVEKGPAVAVFHLDLGRAYRMTGNMKKAEAAFSQAASLATDEDLKKEALQERASVRG</sequence>
<feature type="chain" id="PRO_5002734938" evidence="4">
    <location>
        <begin position="22"/>
        <end position="248"/>
    </location>
</feature>
<dbReference type="Pfam" id="PF13414">
    <property type="entry name" value="TPR_11"/>
    <property type="match status" value="2"/>
</dbReference>
<dbReference type="InterPro" id="IPR019734">
    <property type="entry name" value="TPR_rpt"/>
</dbReference>
<dbReference type="PROSITE" id="PS50005">
    <property type="entry name" value="TPR"/>
    <property type="match status" value="4"/>
</dbReference>
<keyword evidence="2 3" id="KW-0802">TPR repeat</keyword>
<accession>A8ZXS3</accession>